<comment type="caution">
    <text evidence="2">The sequence shown here is derived from an EMBL/GenBank/DDBJ whole genome shotgun (WGS) entry which is preliminary data.</text>
</comment>
<dbReference type="InterPro" id="IPR001214">
    <property type="entry name" value="SET_dom"/>
</dbReference>
<protein>
    <recommendedName>
        <fullName evidence="1">SET domain-containing protein</fullName>
    </recommendedName>
</protein>
<evidence type="ECO:0000313" key="3">
    <source>
        <dbReference type="Proteomes" id="UP000296159"/>
    </source>
</evidence>
<dbReference type="Gene3D" id="2.170.270.10">
    <property type="entry name" value="SET domain"/>
    <property type="match status" value="1"/>
</dbReference>
<dbReference type="Pfam" id="PF00856">
    <property type="entry name" value="SET"/>
    <property type="match status" value="1"/>
</dbReference>
<dbReference type="Proteomes" id="UP000296159">
    <property type="component" value="Unassembled WGS sequence"/>
</dbReference>
<dbReference type="AlphaFoldDB" id="A0A2U1U432"/>
<keyword evidence="3" id="KW-1185">Reference proteome</keyword>
<feature type="domain" description="SET" evidence="1">
    <location>
        <begin position="9"/>
        <end position="124"/>
    </location>
</feature>
<dbReference type="SMART" id="SM00317">
    <property type="entry name" value="SET"/>
    <property type="match status" value="1"/>
</dbReference>
<gene>
    <name evidence="2" type="ORF">DDT56_10095</name>
</gene>
<sequence>MKIGIQREESIFLAKDVSSGRGVFSKINIKSGSVIEVSLAVPIRPEEEGYIDKTIIWDYYFWTKSHLPNEVSNAHVLLGFASFCNHSISPNATIIWKKDGLGIWGILKAISDIYINEEITIHYANIDDYVMRGLISHKQAYGY</sequence>
<evidence type="ECO:0000313" key="2">
    <source>
        <dbReference type="EMBL" id="PWC16415.1"/>
    </source>
</evidence>
<proteinExistence type="predicted"/>
<dbReference type="EMBL" id="QDKH01000009">
    <property type="protein sequence ID" value="PWC16415.1"/>
    <property type="molecule type" value="Genomic_DNA"/>
</dbReference>
<dbReference type="InterPro" id="IPR046341">
    <property type="entry name" value="SET_dom_sf"/>
</dbReference>
<organism evidence="2 3">
    <name type="scientific">Brenneria corticis</name>
    <dbReference type="NCBI Taxonomy" id="2173106"/>
    <lineage>
        <taxon>Bacteria</taxon>
        <taxon>Pseudomonadati</taxon>
        <taxon>Pseudomonadota</taxon>
        <taxon>Gammaproteobacteria</taxon>
        <taxon>Enterobacterales</taxon>
        <taxon>Pectobacteriaceae</taxon>
        <taxon>Brenneria</taxon>
    </lineage>
</organism>
<dbReference type="PROSITE" id="PS50280">
    <property type="entry name" value="SET"/>
    <property type="match status" value="1"/>
</dbReference>
<accession>A0A2U1U432</accession>
<evidence type="ECO:0000259" key="1">
    <source>
        <dbReference type="PROSITE" id="PS50280"/>
    </source>
</evidence>
<name>A0A2U1U432_9GAMM</name>
<reference evidence="2 3" key="1">
    <citation type="submission" date="2018-04" db="EMBL/GenBank/DDBJ databases">
        <title>Brenneria corticis sp.nov.</title>
        <authorList>
            <person name="Li Y."/>
        </authorList>
    </citation>
    <scope>NUCLEOTIDE SEQUENCE [LARGE SCALE GENOMIC DNA]</scope>
    <source>
        <strain evidence="2 3">CFCC 11842</strain>
    </source>
</reference>
<dbReference type="RefSeq" id="WP_136166308.1">
    <property type="nucleotide sequence ID" value="NZ_KZ819077.1"/>
</dbReference>
<dbReference type="SUPFAM" id="SSF82199">
    <property type="entry name" value="SET domain"/>
    <property type="match status" value="1"/>
</dbReference>